<protein>
    <submittedName>
        <fullName evidence="2">Glutathione S-transferase family protein</fullName>
    </submittedName>
</protein>
<dbReference type="EMBL" id="JAAGAB010000004">
    <property type="protein sequence ID" value="NDV02748.1"/>
    <property type="molecule type" value="Genomic_DNA"/>
</dbReference>
<dbReference type="RefSeq" id="WP_163895978.1">
    <property type="nucleotide sequence ID" value="NZ_JAAFYS010000004.1"/>
</dbReference>
<dbReference type="Proteomes" id="UP000474757">
    <property type="component" value="Unassembled WGS sequence"/>
</dbReference>
<evidence type="ECO:0000313" key="3">
    <source>
        <dbReference type="Proteomes" id="UP000474757"/>
    </source>
</evidence>
<name>A0A6B2JX07_9RHOB</name>
<dbReference type="PROSITE" id="PS50404">
    <property type="entry name" value="GST_NTER"/>
    <property type="match status" value="1"/>
</dbReference>
<accession>A0A6B2JX07</accession>
<dbReference type="SUPFAM" id="SSF47616">
    <property type="entry name" value="GST C-terminal domain-like"/>
    <property type="match status" value="1"/>
</dbReference>
<dbReference type="SUPFAM" id="SSF52833">
    <property type="entry name" value="Thioredoxin-like"/>
    <property type="match status" value="1"/>
</dbReference>
<dbReference type="Pfam" id="PF13410">
    <property type="entry name" value="GST_C_2"/>
    <property type="match status" value="1"/>
</dbReference>
<dbReference type="InterPro" id="IPR004045">
    <property type="entry name" value="Glutathione_S-Trfase_N"/>
</dbReference>
<proteinExistence type="predicted"/>
<keyword evidence="3" id="KW-1185">Reference proteome</keyword>
<dbReference type="GO" id="GO:0016740">
    <property type="term" value="F:transferase activity"/>
    <property type="evidence" value="ECO:0007669"/>
    <property type="project" value="UniProtKB-KW"/>
</dbReference>
<reference evidence="2 3" key="1">
    <citation type="submission" date="2020-02" db="EMBL/GenBank/DDBJ databases">
        <title>Pseudoroseicyclus tamarix, sp. nov., isolated from offshore sediment of a Tamarix chinensis forest.</title>
        <authorList>
            <person name="Gai Y."/>
        </authorList>
    </citation>
    <scope>NUCLEOTIDE SEQUENCE [LARGE SCALE GENOMIC DNA]</scope>
    <source>
        <strain evidence="2 3">CLL3-39</strain>
    </source>
</reference>
<organism evidence="2 3">
    <name type="scientific">Pseudoroseicyclus tamaricis</name>
    <dbReference type="NCBI Taxonomy" id="2705421"/>
    <lineage>
        <taxon>Bacteria</taxon>
        <taxon>Pseudomonadati</taxon>
        <taxon>Pseudomonadota</taxon>
        <taxon>Alphaproteobacteria</taxon>
        <taxon>Rhodobacterales</taxon>
        <taxon>Paracoccaceae</taxon>
        <taxon>Pseudoroseicyclus</taxon>
    </lineage>
</organism>
<comment type="caution">
    <text evidence="2">The sequence shown here is derived from an EMBL/GenBank/DDBJ whole genome shotgun (WGS) entry which is preliminary data.</text>
</comment>
<dbReference type="PANTHER" id="PTHR44051">
    <property type="entry name" value="GLUTATHIONE S-TRANSFERASE-RELATED"/>
    <property type="match status" value="1"/>
</dbReference>
<keyword evidence="2" id="KW-0808">Transferase</keyword>
<sequence>MITLYHSPVSRATRVLALVHALGALDKVELKPVTIPRMDGSGDRDPSNPHPDGKVPLLVEDGVAAWESGAIMLRLTELFPDAGLGVESGPRRGRFLGWMHWYGSVFEPAYLNMVDGTGAPGTAMHAAIRGVPEAVERLRVALSDGPWLMGEQMTAADFLVASTYIWFPDATPDFAKDWVARVTDHPSYRWAVARDEELMAPA</sequence>
<evidence type="ECO:0000313" key="2">
    <source>
        <dbReference type="EMBL" id="NDV02748.1"/>
    </source>
</evidence>
<dbReference type="Gene3D" id="3.40.30.10">
    <property type="entry name" value="Glutaredoxin"/>
    <property type="match status" value="1"/>
</dbReference>
<dbReference type="InterPro" id="IPR036282">
    <property type="entry name" value="Glutathione-S-Trfase_C_sf"/>
</dbReference>
<dbReference type="Gene3D" id="1.20.1050.10">
    <property type="match status" value="1"/>
</dbReference>
<feature type="domain" description="GST N-terminal" evidence="1">
    <location>
        <begin position="1"/>
        <end position="83"/>
    </location>
</feature>
<gene>
    <name evidence="2" type="ORF">GZA08_17430</name>
</gene>
<dbReference type="InterPro" id="IPR036249">
    <property type="entry name" value="Thioredoxin-like_sf"/>
</dbReference>
<evidence type="ECO:0000259" key="1">
    <source>
        <dbReference type="PROSITE" id="PS50404"/>
    </source>
</evidence>
<dbReference type="Pfam" id="PF13417">
    <property type="entry name" value="GST_N_3"/>
    <property type="match status" value="1"/>
</dbReference>
<dbReference type="AlphaFoldDB" id="A0A6B2JX07"/>
<dbReference type="PANTHER" id="PTHR44051:SF8">
    <property type="entry name" value="GLUTATHIONE S-TRANSFERASE GSTA"/>
    <property type="match status" value="1"/>
</dbReference>